<dbReference type="AlphaFoldDB" id="Q4L5H7"/>
<dbReference type="eggNOG" id="ENOG5030RWU">
    <property type="taxonomic scope" value="Bacteria"/>
</dbReference>
<evidence type="ECO:0000313" key="2">
    <source>
        <dbReference type="Proteomes" id="UP000000543"/>
    </source>
</evidence>
<proteinExistence type="predicted"/>
<organism evidence="1 2">
    <name type="scientific">Staphylococcus haemolyticus (strain JCSC1435)</name>
    <dbReference type="NCBI Taxonomy" id="279808"/>
    <lineage>
        <taxon>Bacteria</taxon>
        <taxon>Bacillati</taxon>
        <taxon>Bacillota</taxon>
        <taxon>Bacilli</taxon>
        <taxon>Bacillales</taxon>
        <taxon>Staphylococcaceae</taxon>
        <taxon>Staphylococcus</taxon>
    </lineage>
</organism>
<reference evidence="1 2" key="1">
    <citation type="journal article" date="2005" name="J. Bacteriol.">
        <title>Whole-genome sequencing of Staphylococcus haemolyticus uncovers the extreme plasticity of its genome and the evolution of human-colonizing staphylococcal species.</title>
        <authorList>
            <person name="Takeuchi F."/>
            <person name="Watanabe S."/>
            <person name="Baba T."/>
            <person name="Yuzawa H."/>
            <person name="Ito T."/>
            <person name="Morimoto Y."/>
            <person name="Kuroda M."/>
            <person name="Cui L."/>
            <person name="Takahashi M."/>
            <person name="Ankai A."/>
            <person name="Baba S."/>
            <person name="Fukui S."/>
            <person name="Lee J.C."/>
            <person name="Hiramatsu K."/>
        </authorList>
    </citation>
    <scope>NUCLEOTIDE SEQUENCE [LARGE SCALE GENOMIC DNA]</scope>
    <source>
        <strain evidence="1 2">JCSC1435</strain>
    </source>
</reference>
<evidence type="ECO:0000313" key="1">
    <source>
        <dbReference type="EMBL" id="BAE05098.1"/>
    </source>
</evidence>
<sequence>MMKAPYEVQSEIKNRIINPEYKFEYMSKLAGETLTHVFHANLSVNSPNKLPAIIFVTESKKVFIHCLKIDTDMQEEEDLMDIDAIQRYQIQMPRFRAMLLDDEIQFEGMFVKEKLPFVNQDALKEYWDYKINKRKKEEEKYQKELEYKRYLELKQKFEEEQ</sequence>
<name>Q4L5H7_STAHJ</name>
<dbReference type="KEGG" id="sha:SH1789"/>
<accession>Q4L5H7</accession>
<dbReference type="HOGENOM" id="CLU_1642695_0_0_9"/>
<protein>
    <submittedName>
        <fullName evidence="1">Uncharacterized protein</fullName>
    </submittedName>
</protein>
<dbReference type="Proteomes" id="UP000000543">
    <property type="component" value="Chromosome"/>
</dbReference>
<dbReference type="EMBL" id="AP006716">
    <property type="protein sequence ID" value="BAE05098.1"/>
    <property type="molecule type" value="Genomic_DNA"/>
</dbReference>
<gene>
    <name evidence="1" type="ordered locus">SH1789</name>
</gene>